<feature type="region of interest" description="Disordered" evidence="1">
    <location>
        <begin position="1"/>
        <end position="72"/>
    </location>
</feature>
<proteinExistence type="predicted"/>
<gene>
    <name evidence="2" type="ORF">Cgig2_014290</name>
</gene>
<feature type="compositionally biased region" description="Basic and acidic residues" evidence="1">
    <location>
        <begin position="1"/>
        <end position="23"/>
    </location>
</feature>
<dbReference type="Proteomes" id="UP001153076">
    <property type="component" value="Unassembled WGS sequence"/>
</dbReference>
<comment type="caution">
    <text evidence="2">The sequence shown here is derived from an EMBL/GenBank/DDBJ whole genome shotgun (WGS) entry which is preliminary data.</text>
</comment>
<dbReference type="EMBL" id="JAKOGI010003626">
    <property type="protein sequence ID" value="KAJ8420273.1"/>
    <property type="molecule type" value="Genomic_DNA"/>
</dbReference>
<dbReference type="AlphaFoldDB" id="A0A9Q1JII7"/>
<feature type="compositionally biased region" description="Basic and acidic residues" evidence="1">
    <location>
        <begin position="40"/>
        <end position="51"/>
    </location>
</feature>
<evidence type="ECO:0000313" key="3">
    <source>
        <dbReference type="Proteomes" id="UP001153076"/>
    </source>
</evidence>
<organism evidence="2 3">
    <name type="scientific">Carnegiea gigantea</name>
    <dbReference type="NCBI Taxonomy" id="171969"/>
    <lineage>
        <taxon>Eukaryota</taxon>
        <taxon>Viridiplantae</taxon>
        <taxon>Streptophyta</taxon>
        <taxon>Embryophyta</taxon>
        <taxon>Tracheophyta</taxon>
        <taxon>Spermatophyta</taxon>
        <taxon>Magnoliopsida</taxon>
        <taxon>eudicotyledons</taxon>
        <taxon>Gunneridae</taxon>
        <taxon>Pentapetalae</taxon>
        <taxon>Caryophyllales</taxon>
        <taxon>Cactineae</taxon>
        <taxon>Cactaceae</taxon>
        <taxon>Cactoideae</taxon>
        <taxon>Echinocereeae</taxon>
        <taxon>Carnegiea</taxon>
    </lineage>
</organism>
<keyword evidence="3" id="KW-1185">Reference proteome</keyword>
<evidence type="ECO:0000256" key="1">
    <source>
        <dbReference type="SAM" id="MobiDB-lite"/>
    </source>
</evidence>
<evidence type="ECO:0000313" key="2">
    <source>
        <dbReference type="EMBL" id="KAJ8420273.1"/>
    </source>
</evidence>
<name>A0A9Q1JII7_9CARY</name>
<protein>
    <submittedName>
        <fullName evidence="2">Uncharacterized protein</fullName>
    </submittedName>
</protein>
<accession>A0A9Q1JII7</accession>
<reference evidence="2" key="1">
    <citation type="submission" date="2022-04" db="EMBL/GenBank/DDBJ databases">
        <title>Carnegiea gigantea Genome sequencing and assembly v2.</title>
        <authorList>
            <person name="Copetti D."/>
            <person name="Sanderson M.J."/>
            <person name="Burquez A."/>
            <person name="Wojciechowski M.F."/>
        </authorList>
    </citation>
    <scope>NUCLEOTIDE SEQUENCE</scope>
    <source>
        <strain evidence="2">SGP5-SGP5p</strain>
        <tissue evidence="2">Aerial part</tissue>
    </source>
</reference>
<sequence length="241" mass="27608">MPTYEHENVNDNANNKEGEEETHIQQAPKAVLKMKKPTLKSKDKQPAKQKDAQLSTGDALAEEKTSSSGQDVQMALQQQPLEYEKGDNEKRMYQKAFITRMSIRSFSSIVAQLNEAQTEAVRSMGFASFLEVYLNLHPYSASFTLPDGKWFTVTAFDAYVTLGVPIGGREIMKSSKSSTDEEYDEMHATRVKEWKIEHAVAELTHLSEFVLAKKRRRQELQEELHHIRGELLFQWDEEPLL</sequence>